<accession>A0ABR1BY31</accession>
<name>A0ABR1BY31_NECAM</name>
<feature type="chain" id="PRO_5046105459" evidence="1">
    <location>
        <begin position="28"/>
        <end position="188"/>
    </location>
</feature>
<gene>
    <name evidence="2" type="primary">Necator_chrI.g3135</name>
    <name evidence="2" type="ORF">RB195_007006</name>
</gene>
<dbReference type="EMBL" id="JAVFWL010000001">
    <property type="protein sequence ID" value="KAK6730283.1"/>
    <property type="molecule type" value="Genomic_DNA"/>
</dbReference>
<feature type="signal peptide" evidence="1">
    <location>
        <begin position="1"/>
        <end position="27"/>
    </location>
</feature>
<dbReference type="Proteomes" id="UP001303046">
    <property type="component" value="Unassembled WGS sequence"/>
</dbReference>
<evidence type="ECO:0000313" key="3">
    <source>
        <dbReference type="Proteomes" id="UP001303046"/>
    </source>
</evidence>
<evidence type="ECO:0000313" key="2">
    <source>
        <dbReference type="EMBL" id="KAK6730283.1"/>
    </source>
</evidence>
<keyword evidence="1" id="KW-0732">Signal</keyword>
<reference evidence="2 3" key="1">
    <citation type="submission" date="2023-08" db="EMBL/GenBank/DDBJ databases">
        <title>A Necator americanus chromosomal reference genome.</title>
        <authorList>
            <person name="Ilik V."/>
            <person name="Petrzelkova K.J."/>
            <person name="Pardy F."/>
            <person name="Fuh T."/>
            <person name="Niatou-Singa F.S."/>
            <person name="Gouil Q."/>
            <person name="Baker L."/>
            <person name="Ritchie M.E."/>
            <person name="Jex A.R."/>
            <person name="Gazzola D."/>
            <person name="Li H."/>
            <person name="Toshio Fujiwara R."/>
            <person name="Zhan B."/>
            <person name="Aroian R.V."/>
            <person name="Pafco B."/>
            <person name="Schwarz E.M."/>
        </authorList>
    </citation>
    <scope>NUCLEOTIDE SEQUENCE [LARGE SCALE GENOMIC DNA]</scope>
    <source>
        <strain evidence="2 3">Aroian</strain>
        <tissue evidence="2">Whole animal</tissue>
    </source>
</reference>
<proteinExistence type="predicted"/>
<organism evidence="2 3">
    <name type="scientific">Necator americanus</name>
    <name type="common">Human hookworm</name>
    <dbReference type="NCBI Taxonomy" id="51031"/>
    <lineage>
        <taxon>Eukaryota</taxon>
        <taxon>Metazoa</taxon>
        <taxon>Ecdysozoa</taxon>
        <taxon>Nematoda</taxon>
        <taxon>Chromadorea</taxon>
        <taxon>Rhabditida</taxon>
        <taxon>Rhabditina</taxon>
        <taxon>Rhabditomorpha</taxon>
        <taxon>Strongyloidea</taxon>
        <taxon>Ancylostomatidae</taxon>
        <taxon>Bunostominae</taxon>
        <taxon>Necator</taxon>
    </lineage>
</organism>
<protein>
    <submittedName>
        <fullName evidence="2">Uncharacterized protein</fullName>
    </submittedName>
</protein>
<comment type="caution">
    <text evidence="2">The sequence shown here is derived from an EMBL/GenBank/DDBJ whole genome shotgun (WGS) entry which is preliminary data.</text>
</comment>
<evidence type="ECO:0000256" key="1">
    <source>
        <dbReference type="SAM" id="SignalP"/>
    </source>
</evidence>
<keyword evidence="3" id="KW-1185">Reference proteome</keyword>
<sequence>MGRYKEVYPRIMLIPSILVLIVWVSSATDYTYDEFTYPDECPGAKKNYKRLWTSSPADNYSKESSRERQMIADIEEYHDTNYFAKNAEEFVDKGNQSEYEIMYAISVGRKDPARANENPLKSYIKMCHEGVEKRGTGLDLSTIYYEDPLRVGRIVIKRGDEDVFEYHFNNSRVYPHISPFDGDFFQSV</sequence>